<evidence type="ECO:0000256" key="6">
    <source>
        <dbReference type="ARBA" id="ARBA00023136"/>
    </source>
</evidence>
<dbReference type="Pfam" id="PF00060">
    <property type="entry name" value="Lig_chan"/>
    <property type="match status" value="2"/>
</dbReference>
<sequence length="1610" mass="180650">MVLRNAFCRPSCFLGLLLLLLLLSSEAHTTNNKTTRIGVVFDSGSQIGKQQKVAMKMGLRLFHLSSSCHKLELLLHDSHSNFTSPTSSAVDLMITKGGVKAIVGAVKRQDLIVFSDKKILGRIPIVFTSAEKLPPLKIPSLIQMANNITHQIKCIASILKYFQCPPKVSIFYDPTLNSVHRLFDSFQLANIEVENHFALSSSSDQDEISIENELKRVMKSQRNGVFVVTQLSLELANLLLTKAKKMNMVGNGYTWIISNDVFDLIDSSLINHHSSLLNKMEGVIGFRTYFNDTKKPFKRFETKFKKMYNLEYPEDKEPIKASIFAVRAHDAVRCIARAMETLGDNNLSTSDQLLKTILESNFEGVSGMVRFKDGMLIPQSPNFQIIKVVDQRYKDVAFWSPKLGFSESSLEVEDNKAATKVKPNMGRHVDGGDLSRKPITLWSQNSGEEEKLKFAVPRKGACQELVKVSQHLNGNYFTGLSIDVFKAAMTNINMPYASSYDLYPFDSTYEEMMKAVHNKTYDGAVGDISIMAQRFESVDFSVAYLEADIVMVVKEKQDKWKSFWVFFDAFEVTVWLLIPTIHLFISSVIWVIERRNNEELKGFGSLLWFSVSLISYMQREPVKNGLARLVLGPWLFGILVVGASFSASLTSMMTISWSQPSIPDIKMLMEMNATVGCNAESFICDYLNGSLKIENARIKKMNTIDDYPKAFENGSIMAAFLIRPHAEVFLAKNCIGYTKTNFSIKLGGIGFAFRKGSALGVDVSASIVELIETNDIPQMERTLLTSFNCSSTGQGDGLSGSQIGKQQMVAMKMGLRHFHLSSSCHKLELLLHDSHPNFTSSALDLITNGGVKAVVIGSVRAQDLIAISDHEIPVGVPILSISATQLHPKKIPSLIQMANNITHRMQCIVSILTHFQLPPKVTVFYEITNIDHPSEYSSISADRLFDSFRSVNVEIDHSLALSSSSNQAEILIENELKRAMKSQRNGVFVVTQLSLELADLLFTKAKKLNMVGNGYTWIVSDDVLDLIPSLDSSSSLLYKMEGVIGFRTYFNDTKKSFKSFETKFKKMYNLEYPEDKEPIKASIFAVRAYDVVRSIARAMKTLGDNNLSSSDQLLETILESNFEGLSGMVRFKNGMLISQSPNFEIIKVVDQSYKPVAFWTPKSGFAESFVENNKKSSLRSNNMGNMVGVRHLSESFTREDGDGEKQLTFAVPGQGACQEFVNVHTFENGTEHFSGFSIAVFNEIMNNIKNMPSYKFARFNHSYNDMIDAVYVKEYDGAVGDITILAKRFQQVDFTVAYLKTDIVMVVREKHERWRKLWAFMDAFKPQVWVLIPTMHLFISSLIWLIERENNEELKGFGNMLWFSVSLIFYMQREPVKNGLARLVLGPWLFAIFVVTASFSASLTSMLTISWSQPSVTTVEMLKEMNATVGCNAESFICNYLKDTLQFESSNIKRMESLDNYPKAFEDNTIKAAFFISPHADVFLLKNCKRYTKGVSSFKLGGIGFAFPKGSDLAAKVSKSIAELTLQNNISQMEKTLLNSFECPSADEGNRVGLGPPPFLGLFSVCGSIALFVLLYIGLQFMIPKLGLDSKLHWTPQDRTLDQAYIQEQL</sequence>
<organism evidence="14 15">
    <name type="scientific">Cucurbita argyrosperma subsp. sororia</name>
    <dbReference type="NCBI Taxonomy" id="37648"/>
    <lineage>
        <taxon>Eukaryota</taxon>
        <taxon>Viridiplantae</taxon>
        <taxon>Streptophyta</taxon>
        <taxon>Embryophyta</taxon>
        <taxon>Tracheophyta</taxon>
        <taxon>Spermatophyta</taxon>
        <taxon>Magnoliopsida</taxon>
        <taxon>eudicotyledons</taxon>
        <taxon>Gunneridae</taxon>
        <taxon>Pentapetalae</taxon>
        <taxon>rosids</taxon>
        <taxon>fabids</taxon>
        <taxon>Cucurbitales</taxon>
        <taxon>Cucurbitaceae</taxon>
        <taxon>Cucurbiteae</taxon>
        <taxon>Cucurbita</taxon>
    </lineage>
</organism>
<evidence type="ECO:0000256" key="4">
    <source>
        <dbReference type="ARBA" id="ARBA00022989"/>
    </source>
</evidence>
<keyword evidence="15" id="KW-1185">Reference proteome</keyword>
<keyword evidence="5" id="KW-0406">Ion transport</keyword>
<feature type="domain" description="Ionotropic glutamate receptor C-terminal" evidence="13">
    <location>
        <begin position="1206"/>
        <end position="1540"/>
    </location>
</feature>
<evidence type="ECO:0000256" key="5">
    <source>
        <dbReference type="ARBA" id="ARBA00023065"/>
    </source>
</evidence>
<evidence type="ECO:0000256" key="10">
    <source>
        <dbReference type="ARBA" id="ARBA00023303"/>
    </source>
</evidence>
<feature type="chain" id="PRO_5043933134" evidence="12">
    <location>
        <begin position="28"/>
        <end position="1610"/>
    </location>
</feature>
<keyword evidence="9" id="KW-1071">Ligand-gated ion channel</keyword>
<keyword evidence="7 14" id="KW-0675">Receptor</keyword>
<keyword evidence="4 11" id="KW-1133">Transmembrane helix</keyword>
<dbReference type="SMART" id="SM00079">
    <property type="entry name" value="PBPe"/>
    <property type="match status" value="1"/>
</dbReference>
<proteinExistence type="predicted"/>
<dbReference type="Pfam" id="PF01094">
    <property type="entry name" value="ANF_receptor"/>
    <property type="match status" value="2"/>
</dbReference>
<keyword evidence="12" id="KW-0732">Signal</keyword>
<dbReference type="GO" id="GO:0016020">
    <property type="term" value="C:membrane"/>
    <property type="evidence" value="ECO:0007669"/>
    <property type="project" value="UniProtKB-SubCell"/>
</dbReference>
<feature type="transmembrane region" description="Helical" evidence="11">
    <location>
        <begin position="629"/>
        <end position="649"/>
    </location>
</feature>
<dbReference type="EMBL" id="JAGKQH010000005">
    <property type="protein sequence ID" value="KAG6598369.1"/>
    <property type="molecule type" value="Genomic_DNA"/>
</dbReference>
<dbReference type="PANTHER" id="PTHR18966">
    <property type="entry name" value="IONOTROPIC GLUTAMATE RECEPTOR"/>
    <property type="match status" value="1"/>
</dbReference>
<evidence type="ECO:0000256" key="1">
    <source>
        <dbReference type="ARBA" id="ARBA00004141"/>
    </source>
</evidence>
<dbReference type="Pfam" id="PF00497">
    <property type="entry name" value="SBP_bac_3"/>
    <property type="match status" value="1"/>
</dbReference>
<protein>
    <submittedName>
        <fullName evidence="14">Glutamate receptor 2.5</fullName>
    </submittedName>
</protein>
<keyword evidence="2" id="KW-0813">Transport</keyword>
<evidence type="ECO:0000256" key="3">
    <source>
        <dbReference type="ARBA" id="ARBA00022692"/>
    </source>
</evidence>
<evidence type="ECO:0000256" key="11">
    <source>
        <dbReference type="SAM" id="Phobius"/>
    </source>
</evidence>
<evidence type="ECO:0000259" key="13">
    <source>
        <dbReference type="SMART" id="SM00079"/>
    </source>
</evidence>
<feature type="non-terminal residue" evidence="14">
    <location>
        <position position="1"/>
    </location>
</feature>
<dbReference type="InterPro" id="IPR001320">
    <property type="entry name" value="Iontro_rcpt_C"/>
</dbReference>
<feature type="transmembrane region" description="Helical" evidence="11">
    <location>
        <begin position="572"/>
        <end position="592"/>
    </location>
</feature>
<evidence type="ECO:0000256" key="9">
    <source>
        <dbReference type="ARBA" id="ARBA00023286"/>
    </source>
</evidence>
<dbReference type="Proteomes" id="UP000685013">
    <property type="component" value="Chromosome 5"/>
</dbReference>
<dbReference type="InterPro" id="IPR001828">
    <property type="entry name" value="ANF_lig-bd_rcpt"/>
</dbReference>
<keyword evidence="3 11" id="KW-0812">Transmembrane</keyword>
<gene>
    <name evidence="14" type="primary">GLR2.5</name>
    <name evidence="14" type="ORF">SDJN03_08147</name>
</gene>
<accession>A0AAV6NK02</accession>
<evidence type="ECO:0000256" key="2">
    <source>
        <dbReference type="ARBA" id="ARBA00022448"/>
    </source>
</evidence>
<feature type="transmembrane region" description="Helical" evidence="11">
    <location>
        <begin position="1559"/>
        <end position="1583"/>
    </location>
</feature>
<dbReference type="InterPro" id="IPR001638">
    <property type="entry name" value="Solute-binding_3/MltF_N"/>
</dbReference>
<evidence type="ECO:0000256" key="8">
    <source>
        <dbReference type="ARBA" id="ARBA00023180"/>
    </source>
</evidence>
<evidence type="ECO:0000313" key="14">
    <source>
        <dbReference type="EMBL" id="KAG6598369.1"/>
    </source>
</evidence>
<keyword evidence="10" id="KW-0407">Ion channel</keyword>
<dbReference type="InterPro" id="IPR015683">
    <property type="entry name" value="Ionotropic_Glu_rcpt"/>
</dbReference>
<comment type="caution">
    <text evidence="14">The sequence shown here is derived from an EMBL/GenBank/DDBJ whole genome shotgun (WGS) entry which is preliminary data.</text>
</comment>
<feature type="signal peptide" evidence="12">
    <location>
        <begin position="1"/>
        <end position="27"/>
    </location>
</feature>
<evidence type="ECO:0000256" key="12">
    <source>
        <dbReference type="SAM" id="SignalP"/>
    </source>
</evidence>
<feature type="transmembrane region" description="Helical" evidence="11">
    <location>
        <begin position="1383"/>
        <end position="1411"/>
    </location>
</feature>
<feature type="transmembrane region" description="Helical" evidence="11">
    <location>
        <begin position="1328"/>
        <end position="1347"/>
    </location>
</feature>
<evidence type="ECO:0000256" key="7">
    <source>
        <dbReference type="ARBA" id="ARBA00023170"/>
    </source>
</evidence>
<reference evidence="14 15" key="1">
    <citation type="journal article" date="2021" name="Hortic Res">
        <title>The domestication of Cucurbita argyrosperma as revealed by the genome of its wild relative.</title>
        <authorList>
            <person name="Barrera-Redondo J."/>
            <person name="Sanchez-de la Vega G."/>
            <person name="Aguirre-Liguori J.A."/>
            <person name="Castellanos-Morales G."/>
            <person name="Gutierrez-Guerrero Y.T."/>
            <person name="Aguirre-Dugua X."/>
            <person name="Aguirre-Planter E."/>
            <person name="Tenaillon M.I."/>
            <person name="Lira-Saade R."/>
            <person name="Eguiarte L.E."/>
        </authorList>
    </citation>
    <scope>NUCLEOTIDE SEQUENCE [LARGE SCALE GENOMIC DNA]</scope>
    <source>
        <strain evidence="14">JBR-2021</strain>
    </source>
</reference>
<evidence type="ECO:0000313" key="15">
    <source>
        <dbReference type="Proteomes" id="UP000685013"/>
    </source>
</evidence>
<dbReference type="FunFam" id="1.10.287.70:FF:000172">
    <property type="entry name" value="Glutamate receptor"/>
    <property type="match status" value="2"/>
</dbReference>
<keyword evidence="6 11" id="KW-0472">Membrane</keyword>
<name>A0AAV6NK02_9ROSI</name>
<keyword evidence="8" id="KW-0325">Glycoprotein</keyword>
<dbReference type="GO" id="GO:0015276">
    <property type="term" value="F:ligand-gated monoatomic ion channel activity"/>
    <property type="evidence" value="ECO:0007669"/>
    <property type="project" value="InterPro"/>
</dbReference>
<comment type="subcellular location">
    <subcellularLocation>
        <location evidence="1">Membrane</location>
        <topology evidence="1">Multi-pass membrane protein</topology>
    </subcellularLocation>
</comment>